<evidence type="ECO:0000313" key="2">
    <source>
        <dbReference type="EMBL" id="BAD25219.1"/>
    </source>
</evidence>
<evidence type="ECO:0000256" key="1">
    <source>
        <dbReference type="SAM" id="MobiDB-lite"/>
    </source>
</evidence>
<feature type="region of interest" description="Disordered" evidence="1">
    <location>
        <begin position="16"/>
        <end position="87"/>
    </location>
</feature>
<sequence length="112" mass="12208">MAGVRWRAMPRRDALAFNGGVNAARAPAPRERATRARTSASPQRASGRRAAAPFRFNERRDGDGAGRGDVSGARWRRAPAAQGRLPKLRTEQRRTMCVVWCGANGCDCDAMP</sequence>
<accession>A0A0P0VF86</accession>
<dbReference type="AlphaFoldDB" id="A0A0P0VF86"/>
<protein>
    <submittedName>
        <fullName evidence="2">Uncharacterized protein</fullName>
    </submittedName>
</protein>
<feature type="compositionally biased region" description="Low complexity" evidence="1">
    <location>
        <begin position="36"/>
        <end position="45"/>
    </location>
</feature>
<dbReference type="EMBL" id="AP004126">
    <property type="protein sequence ID" value="BAD25219.1"/>
    <property type="molecule type" value="Genomic_DNA"/>
</dbReference>
<evidence type="ECO:0000313" key="3">
    <source>
        <dbReference type="Proteomes" id="UP000000763"/>
    </source>
</evidence>
<reference evidence="3" key="2">
    <citation type="journal article" date="2008" name="Nucleic Acids Res.">
        <title>The rice annotation project database (RAP-DB): 2008 update.</title>
        <authorList>
            <consortium name="The rice annotation project (RAP)"/>
        </authorList>
    </citation>
    <scope>GENOME REANNOTATION</scope>
    <source>
        <strain evidence="3">cv. Nipponbare</strain>
    </source>
</reference>
<feature type="compositionally biased region" description="Basic and acidic residues" evidence="1">
    <location>
        <begin position="56"/>
        <end position="66"/>
    </location>
</feature>
<reference evidence="3" key="1">
    <citation type="journal article" date="2005" name="Nature">
        <title>The map-based sequence of the rice genome.</title>
        <authorList>
            <consortium name="International rice genome sequencing project (IRGSP)"/>
            <person name="Matsumoto T."/>
            <person name="Wu J."/>
            <person name="Kanamori H."/>
            <person name="Katayose Y."/>
            <person name="Fujisawa M."/>
            <person name="Namiki N."/>
            <person name="Mizuno H."/>
            <person name="Yamamoto K."/>
            <person name="Antonio B.A."/>
            <person name="Baba T."/>
            <person name="Sakata K."/>
            <person name="Nagamura Y."/>
            <person name="Aoki H."/>
            <person name="Arikawa K."/>
            <person name="Arita K."/>
            <person name="Bito T."/>
            <person name="Chiden Y."/>
            <person name="Fujitsuka N."/>
            <person name="Fukunaka R."/>
            <person name="Hamada M."/>
            <person name="Harada C."/>
            <person name="Hayashi A."/>
            <person name="Hijishita S."/>
            <person name="Honda M."/>
            <person name="Hosokawa S."/>
            <person name="Ichikawa Y."/>
            <person name="Idonuma A."/>
            <person name="Iijima M."/>
            <person name="Ikeda M."/>
            <person name="Ikeno M."/>
            <person name="Ito K."/>
            <person name="Ito S."/>
            <person name="Ito T."/>
            <person name="Ito Y."/>
            <person name="Ito Y."/>
            <person name="Iwabuchi A."/>
            <person name="Kamiya K."/>
            <person name="Karasawa W."/>
            <person name="Kurita K."/>
            <person name="Katagiri S."/>
            <person name="Kikuta A."/>
            <person name="Kobayashi H."/>
            <person name="Kobayashi N."/>
            <person name="Machita K."/>
            <person name="Maehara T."/>
            <person name="Masukawa M."/>
            <person name="Mizubayashi T."/>
            <person name="Mukai Y."/>
            <person name="Nagasaki H."/>
            <person name="Nagata Y."/>
            <person name="Naito S."/>
            <person name="Nakashima M."/>
            <person name="Nakama Y."/>
            <person name="Nakamichi Y."/>
            <person name="Nakamura M."/>
            <person name="Meguro A."/>
            <person name="Negishi M."/>
            <person name="Ohta I."/>
            <person name="Ohta T."/>
            <person name="Okamoto M."/>
            <person name="Ono N."/>
            <person name="Saji S."/>
            <person name="Sakaguchi M."/>
            <person name="Sakai K."/>
            <person name="Shibata M."/>
            <person name="Shimokawa T."/>
            <person name="Song J."/>
            <person name="Takazaki Y."/>
            <person name="Terasawa K."/>
            <person name="Tsugane M."/>
            <person name="Tsuji K."/>
            <person name="Ueda S."/>
            <person name="Waki K."/>
            <person name="Yamagata H."/>
            <person name="Yamamoto M."/>
            <person name="Yamamoto S."/>
            <person name="Yamane H."/>
            <person name="Yoshiki S."/>
            <person name="Yoshihara R."/>
            <person name="Yukawa K."/>
            <person name="Zhong H."/>
            <person name="Yano M."/>
            <person name="Yuan Q."/>
            <person name="Ouyang S."/>
            <person name="Liu J."/>
            <person name="Jones K.M."/>
            <person name="Gansberger K."/>
            <person name="Moffat K."/>
            <person name="Hill J."/>
            <person name="Bera J."/>
            <person name="Fadrosh D."/>
            <person name="Jin S."/>
            <person name="Johri S."/>
            <person name="Kim M."/>
            <person name="Overton L."/>
            <person name="Reardon M."/>
            <person name="Tsitrin T."/>
            <person name="Vuong H."/>
            <person name="Weaver B."/>
            <person name="Ciecko A."/>
            <person name="Tallon L."/>
            <person name="Jackson J."/>
            <person name="Pai G."/>
            <person name="Aken S.V."/>
            <person name="Utterback T."/>
            <person name="Reidmuller S."/>
            <person name="Feldblyum T."/>
            <person name="Hsiao J."/>
            <person name="Zismann V."/>
            <person name="Iobst S."/>
            <person name="de Vazeille A.R."/>
            <person name="Buell C.R."/>
            <person name="Ying K."/>
            <person name="Li Y."/>
            <person name="Lu T."/>
            <person name="Huang Y."/>
            <person name="Zhao Q."/>
            <person name="Feng Q."/>
            <person name="Zhang L."/>
            <person name="Zhu J."/>
            <person name="Weng Q."/>
            <person name="Mu J."/>
            <person name="Lu Y."/>
            <person name="Fan D."/>
            <person name="Liu Y."/>
            <person name="Guan J."/>
            <person name="Zhang Y."/>
            <person name="Yu S."/>
            <person name="Liu X."/>
            <person name="Zhang Y."/>
            <person name="Hong G."/>
            <person name="Han B."/>
            <person name="Choisne N."/>
            <person name="Demange N."/>
            <person name="Orjeda G."/>
            <person name="Samain S."/>
            <person name="Cattolico L."/>
            <person name="Pelletier E."/>
            <person name="Couloux A."/>
            <person name="Segurens B."/>
            <person name="Wincker P."/>
            <person name="D'Hont A."/>
            <person name="Scarpelli C."/>
            <person name="Weissenbach J."/>
            <person name="Salanoubat M."/>
            <person name="Quetier F."/>
            <person name="Yu Y."/>
            <person name="Kim H.R."/>
            <person name="Rambo T."/>
            <person name="Currie J."/>
            <person name="Collura K."/>
            <person name="Luo M."/>
            <person name="Yang T."/>
            <person name="Ammiraju J.S.S."/>
            <person name="Engler F."/>
            <person name="Soderlund C."/>
            <person name="Wing R.A."/>
            <person name="Palmer L.E."/>
            <person name="de la Bastide M."/>
            <person name="Spiegel L."/>
            <person name="Nascimento L."/>
            <person name="Zutavern T."/>
            <person name="O'Shaughnessy A."/>
            <person name="Dike S."/>
            <person name="Dedhia N."/>
            <person name="Preston R."/>
            <person name="Balija V."/>
            <person name="McCombie W.R."/>
            <person name="Chow T."/>
            <person name="Chen H."/>
            <person name="Chung M."/>
            <person name="Chen C."/>
            <person name="Shaw J."/>
            <person name="Wu H."/>
            <person name="Hsiao K."/>
            <person name="Chao Y."/>
            <person name="Chu M."/>
            <person name="Cheng C."/>
            <person name="Hour A."/>
            <person name="Lee P."/>
            <person name="Lin S."/>
            <person name="Lin Y."/>
            <person name="Liou J."/>
            <person name="Liu S."/>
            <person name="Hsing Y."/>
            <person name="Raghuvanshi S."/>
            <person name="Mohanty A."/>
            <person name="Bharti A.K."/>
            <person name="Gaur A."/>
            <person name="Gupta V."/>
            <person name="Kumar D."/>
            <person name="Ravi V."/>
            <person name="Vij S."/>
            <person name="Kapur A."/>
            <person name="Khurana P."/>
            <person name="Khurana P."/>
            <person name="Khurana J.P."/>
            <person name="Tyagi A.K."/>
            <person name="Gaikwad K."/>
            <person name="Singh A."/>
            <person name="Dalal V."/>
            <person name="Srivastava S."/>
            <person name="Dixit A."/>
            <person name="Pal A.K."/>
            <person name="Ghazi I.A."/>
            <person name="Yadav M."/>
            <person name="Pandit A."/>
            <person name="Bhargava A."/>
            <person name="Sureshbabu K."/>
            <person name="Batra K."/>
            <person name="Sharma T.R."/>
            <person name="Mohapatra T."/>
            <person name="Singh N.K."/>
            <person name="Messing J."/>
            <person name="Nelson A.B."/>
            <person name="Fuks G."/>
            <person name="Kavchok S."/>
            <person name="Keizer G."/>
            <person name="Linton E."/>
            <person name="Llaca V."/>
            <person name="Song R."/>
            <person name="Tanyolac B."/>
            <person name="Young S."/>
            <person name="Ho-Il K."/>
            <person name="Hahn J.H."/>
            <person name="Sangsakoo G."/>
            <person name="Vanavichit A."/>
            <person name="de Mattos Luiz.A.T."/>
            <person name="Zimmer P.D."/>
            <person name="Malone G."/>
            <person name="Dellagostin O."/>
            <person name="de Oliveira A.C."/>
            <person name="Bevan M."/>
            <person name="Bancroft I."/>
            <person name="Minx P."/>
            <person name="Cordum H."/>
            <person name="Wilson R."/>
            <person name="Cheng Z."/>
            <person name="Jin W."/>
            <person name="Jiang J."/>
            <person name="Leong S.A."/>
            <person name="Iwama H."/>
            <person name="Gojobori T."/>
            <person name="Itoh T."/>
            <person name="Niimura Y."/>
            <person name="Fujii Y."/>
            <person name="Habara T."/>
            <person name="Sakai H."/>
            <person name="Sato Y."/>
            <person name="Wilson G."/>
            <person name="Kumar K."/>
            <person name="McCouch S."/>
            <person name="Juretic N."/>
            <person name="Hoen D."/>
            <person name="Wright S."/>
            <person name="Bruskiewich R."/>
            <person name="Bureau T."/>
            <person name="Miyao A."/>
            <person name="Hirochika H."/>
            <person name="Nishikawa T."/>
            <person name="Kadowaki K."/>
            <person name="Sugiura M."/>
            <person name="Burr B."/>
            <person name="Sasaki T."/>
        </authorList>
    </citation>
    <scope>NUCLEOTIDE SEQUENCE [LARGE SCALE GENOMIC DNA]</scope>
    <source>
        <strain evidence="3">cv. Nipponbare</strain>
    </source>
</reference>
<organism evidence="2 3">
    <name type="scientific">Oryza sativa subsp. japonica</name>
    <name type="common">Rice</name>
    <dbReference type="NCBI Taxonomy" id="39947"/>
    <lineage>
        <taxon>Eukaryota</taxon>
        <taxon>Viridiplantae</taxon>
        <taxon>Streptophyta</taxon>
        <taxon>Embryophyta</taxon>
        <taxon>Tracheophyta</taxon>
        <taxon>Spermatophyta</taxon>
        <taxon>Magnoliopsida</taxon>
        <taxon>Liliopsida</taxon>
        <taxon>Poales</taxon>
        <taxon>Poaceae</taxon>
        <taxon>BOP clade</taxon>
        <taxon>Oryzoideae</taxon>
        <taxon>Oryzeae</taxon>
        <taxon>Oryzinae</taxon>
        <taxon>Oryza</taxon>
        <taxon>Oryza sativa</taxon>
    </lineage>
</organism>
<gene>
    <name evidence="2" type="primary">OJ9003_G05.35</name>
</gene>
<proteinExistence type="predicted"/>
<name>A0A0P0VF86_ORYSJ</name>
<dbReference type="Proteomes" id="UP000000763">
    <property type="component" value="Chromosome 2"/>
</dbReference>